<gene>
    <name evidence="2" type="ORF">A45J_0884</name>
</gene>
<keyword evidence="1" id="KW-1133">Transmembrane helix</keyword>
<evidence type="ECO:0008006" key="3">
    <source>
        <dbReference type="Google" id="ProtNLM"/>
    </source>
</evidence>
<evidence type="ECO:0000313" key="2">
    <source>
        <dbReference type="EMBL" id="GER93151.1"/>
    </source>
</evidence>
<organism evidence="2">
    <name type="scientific">hot springs metagenome</name>
    <dbReference type="NCBI Taxonomy" id="433727"/>
    <lineage>
        <taxon>unclassified sequences</taxon>
        <taxon>metagenomes</taxon>
        <taxon>ecological metagenomes</taxon>
    </lineage>
</organism>
<sequence>MGFIDIALMAVIISGAVYLLYRSIFKKKGHCHGCDSGTCAKNRGM</sequence>
<dbReference type="EMBL" id="BLAB01000001">
    <property type="protein sequence ID" value="GER93151.1"/>
    <property type="molecule type" value="Genomic_DNA"/>
</dbReference>
<feature type="transmembrane region" description="Helical" evidence="1">
    <location>
        <begin position="6"/>
        <end position="21"/>
    </location>
</feature>
<dbReference type="Pfam" id="PF12669">
    <property type="entry name" value="FeoB_associated"/>
    <property type="match status" value="1"/>
</dbReference>
<proteinExistence type="predicted"/>
<comment type="caution">
    <text evidence="2">The sequence shown here is derived from an EMBL/GenBank/DDBJ whole genome shotgun (WGS) entry which is preliminary data.</text>
</comment>
<evidence type="ECO:0000256" key="1">
    <source>
        <dbReference type="SAM" id="Phobius"/>
    </source>
</evidence>
<reference evidence="2" key="1">
    <citation type="submission" date="2019-10" db="EMBL/GenBank/DDBJ databases">
        <title>Metagenomic sequencing of thiosulfate-disproportionating enrichment culture.</title>
        <authorList>
            <person name="Umezawa K."/>
            <person name="Kojima H."/>
            <person name="Fukui M."/>
        </authorList>
    </citation>
    <scope>NUCLEOTIDE SEQUENCE</scope>
    <source>
        <strain evidence="2">45J</strain>
    </source>
</reference>
<accession>A0A5J4L2T0</accession>
<keyword evidence="1" id="KW-0812">Transmembrane</keyword>
<name>A0A5J4L2T0_9ZZZZ</name>
<dbReference type="AlphaFoldDB" id="A0A5J4L2T0"/>
<protein>
    <recommendedName>
        <fullName evidence="3">FeoB-associated Cys-rich membrane protein</fullName>
    </recommendedName>
</protein>
<keyword evidence="1" id="KW-0472">Membrane</keyword>